<feature type="domain" description="ORC1/DEAH AAA+ ATPase" evidence="1">
    <location>
        <begin position="49"/>
        <end position="178"/>
    </location>
</feature>
<evidence type="ECO:0000259" key="1">
    <source>
        <dbReference type="Pfam" id="PF13401"/>
    </source>
</evidence>
<dbReference type="InterPro" id="IPR027417">
    <property type="entry name" value="P-loop_NTPase"/>
</dbReference>
<dbReference type="KEGG" id="bmei:Spa11_01350"/>
<dbReference type="PANTHER" id="PTHR35894">
    <property type="entry name" value="GENERAL SECRETION PATHWAY PROTEIN A-RELATED"/>
    <property type="match status" value="1"/>
</dbReference>
<dbReference type="GO" id="GO:0016887">
    <property type="term" value="F:ATP hydrolysis activity"/>
    <property type="evidence" value="ECO:0007669"/>
    <property type="project" value="InterPro"/>
</dbReference>
<dbReference type="Pfam" id="PF13401">
    <property type="entry name" value="AAA_22"/>
    <property type="match status" value="1"/>
</dbReference>
<proteinExistence type="predicted"/>
<dbReference type="RefSeq" id="WP_197529639.1">
    <property type="nucleotide sequence ID" value="NZ_CP036349.1"/>
</dbReference>
<dbReference type="InterPro" id="IPR049945">
    <property type="entry name" value="AAA_22"/>
</dbReference>
<reference evidence="2 3" key="1">
    <citation type="submission" date="2019-02" db="EMBL/GenBank/DDBJ databases">
        <title>Deep-cultivation of Planctomycetes and their phenomic and genomic characterization uncovers novel biology.</title>
        <authorList>
            <person name="Wiegand S."/>
            <person name="Jogler M."/>
            <person name="Boedeker C."/>
            <person name="Pinto D."/>
            <person name="Vollmers J."/>
            <person name="Rivas-Marin E."/>
            <person name="Kohn T."/>
            <person name="Peeters S.H."/>
            <person name="Heuer A."/>
            <person name="Rast P."/>
            <person name="Oberbeckmann S."/>
            <person name="Bunk B."/>
            <person name="Jeske O."/>
            <person name="Meyerdierks A."/>
            <person name="Storesund J.E."/>
            <person name="Kallscheuer N."/>
            <person name="Luecker S."/>
            <person name="Lage O.M."/>
            <person name="Pohl T."/>
            <person name="Merkel B.J."/>
            <person name="Hornburger P."/>
            <person name="Mueller R.-W."/>
            <person name="Bruemmer F."/>
            <person name="Labrenz M."/>
            <person name="Spormann A.M."/>
            <person name="Op den Camp H."/>
            <person name="Overmann J."/>
            <person name="Amann R."/>
            <person name="Jetten M.S.M."/>
            <person name="Mascher T."/>
            <person name="Medema M.H."/>
            <person name="Devos D.P."/>
            <person name="Kaster A.-K."/>
            <person name="Ovreas L."/>
            <person name="Rohde M."/>
            <person name="Galperin M.Y."/>
            <person name="Jogler C."/>
        </authorList>
    </citation>
    <scope>NUCLEOTIDE SEQUENCE [LARGE SCALE GENOMIC DNA]</scope>
    <source>
        <strain evidence="2 3">Spa11</strain>
    </source>
</reference>
<dbReference type="AlphaFoldDB" id="A0A518K2C5"/>
<name>A0A518K2C5_9BACT</name>
<dbReference type="Proteomes" id="UP000316426">
    <property type="component" value="Chromosome"/>
</dbReference>
<evidence type="ECO:0000313" key="2">
    <source>
        <dbReference type="EMBL" id="QDV71966.1"/>
    </source>
</evidence>
<organism evidence="2 3">
    <name type="scientific">Botrimarina mediterranea</name>
    <dbReference type="NCBI Taxonomy" id="2528022"/>
    <lineage>
        <taxon>Bacteria</taxon>
        <taxon>Pseudomonadati</taxon>
        <taxon>Planctomycetota</taxon>
        <taxon>Planctomycetia</taxon>
        <taxon>Pirellulales</taxon>
        <taxon>Lacipirellulaceae</taxon>
        <taxon>Botrimarina</taxon>
    </lineage>
</organism>
<dbReference type="InterPro" id="IPR052026">
    <property type="entry name" value="ExeA_AAA_ATPase_DNA-bind"/>
</dbReference>
<dbReference type="EMBL" id="CP036349">
    <property type="protein sequence ID" value="QDV71966.1"/>
    <property type="molecule type" value="Genomic_DNA"/>
</dbReference>
<sequence length="280" mass="30588">MYLQHWGFDRSPFATVAFGHGVSADGREPYPTRPLAEATARADYLVSQRRRLGVLLGGRGWGKTTALAAIVAEQRRAAVQTVLLDAVGLTARELLFRVAEGLDAAPDSADCQMKLWRRIEDALAENRWQRIATLLVVDDADELGPDSQQQLVRLARLEADPAAQWTILLAASPDSLERLNSALLHLIDLRIDLARWTADDTVGYIQNALVEAGRYEPVFTDRALDLLHDLTRGVPRHVARLADFSLLAGAGQQADSIDAATVEQAFAETKWTPDGMAAAG</sequence>
<dbReference type="PANTHER" id="PTHR35894:SF1">
    <property type="entry name" value="PHOSPHORIBULOKINASE _ URIDINE KINASE FAMILY"/>
    <property type="match status" value="1"/>
</dbReference>
<accession>A0A518K2C5</accession>
<dbReference type="Gene3D" id="3.40.50.300">
    <property type="entry name" value="P-loop containing nucleotide triphosphate hydrolases"/>
    <property type="match status" value="1"/>
</dbReference>
<evidence type="ECO:0000313" key="3">
    <source>
        <dbReference type="Proteomes" id="UP000316426"/>
    </source>
</evidence>
<gene>
    <name evidence="2" type="ORF">Spa11_01350</name>
</gene>
<protein>
    <recommendedName>
        <fullName evidence="1">ORC1/DEAH AAA+ ATPase domain-containing protein</fullName>
    </recommendedName>
</protein>
<keyword evidence="3" id="KW-1185">Reference proteome</keyword>
<dbReference type="SUPFAM" id="SSF52540">
    <property type="entry name" value="P-loop containing nucleoside triphosphate hydrolases"/>
    <property type="match status" value="1"/>
</dbReference>